<feature type="region of interest" description="Disordered" evidence="1">
    <location>
        <begin position="57"/>
        <end position="87"/>
    </location>
</feature>
<keyword evidence="3" id="KW-1185">Reference proteome</keyword>
<protein>
    <submittedName>
        <fullName evidence="2">Uncharacterized protein</fullName>
    </submittedName>
</protein>
<gene>
    <name evidence="2" type="ORF">FHX34_104828</name>
</gene>
<sequence>MRTNRRRTVRHLVCPVCGAPARKCPPRRWFAATGPRPRWSHTDGEALCPMMGATGYRPADPHPAPPARRARRRVGTPAGAPTTDVDVASGPGPVYVVAGGDMDAVFTDRDSAAIEYMVMVGANLEPIARTVRADRWAVIRARLIATVPGLVVVDLRAGGDR</sequence>
<organism evidence="2 3">
    <name type="scientific">Actinoplanes teichomyceticus</name>
    <dbReference type="NCBI Taxonomy" id="1867"/>
    <lineage>
        <taxon>Bacteria</taxon>
        <taxon>Bacillati</taxon>
        <taxon>Actinomycetota</taxon>
        <taxon>Actinomycetes</taxon>
        <taxon>Micromonosporales</taxon>
        <taxon>Micromonosporaceae</taxon>
        <taxon>Actinoplanes</taxon>
    </lineage>
</organism>
<dbReference type="EMBL" id="VIWY01000004">
    <property type="protein sequence ID" value="TWG14528.1"/>
    <property type="molecule type" value="Genomic_DNA"/>
</dbReference>
<dbReference type="AlphaFoldDB" id="A0A561VSF4"/>
<accession>A0A561VSF4</accession>
<proteinExistence type="predicted"/>
<comment type="caution">
    <text evidence="2">The sequence shown here is derived from an EMBL/GenBank/DDBJ whole genome shotgun (WGS) entry which is preliminary data.</text>
</comment>
<evidence type="ECO:0000313" key="3">
    <source>
        <dbReference type="Proteomes" id="UP000320239"/>
    </source>
</evidence>
<name>A0A561VSF4_ACTTI</name>
<reference evidence="2 3" key="1">
    <citation type="submission" date="2019-06" db="EMBL/GenBank/DDBJ databases">
        <title>Sequencing the genomes of 1000 actinobacteria strains.</title>
        <authorList>
            <person name="Klenk H.-P."/>
        </authorList>
    </citation>
    <scope>NUCLEOTIDE SEQUENCE [LARGE SCALE GENOMIC DNA]</scope>
    <source>
        <strain evidence="2 3">DSM 43866</strain>
    </source>
</reference>
<dbReference type="Proteomes" id="UP000320239">
    <property type="component" value="Unassembled WGS sequence"/>
</dbReference>
<evidence type="ECO:0000256" key="1">
    <source>
        <dbReference type="SAM" id="MobiDB-lite"/>
    </source>
</evidence>
<evidence type="ECO:0000313" key="2">
    <source>
        <dbReference type="EMBL" id="TWG14528.1"/>
    </source>
</evidence>
<dbReference type="RefSeq" id="WP_239082722.1">
    <property type="nucleotide sequence ID" value="NZ_BOMX01000164.1"/>
</dbReference>